<reference evidence="3" key="2">
    <citation type="submission" date="2003-01" db="EMBL/GenBank/DDBJ databases">
        <authorList>
            <person name="Hyman R.W."/>
            <person name="Fung E."/>
            <person name="Conway A."/>
            <person name="Kurdi O."/>
            <person name="Mao J."/>
            <person name="Miranda M."/>
            <person name="Nakao B."/>
            <person name="Rowley D."/>
            <person name="Tamaki T."/>
            <person name="Wang F."/>
            <person name="Davis R.W."/>
        </authorList>
    </citation>
    <scope>NUCLEOTIDE SEQUENCE</scope>
    <source>
        <strain evidence="3">3D7</strain>
    </source>
</reference>
<keyword evidence="4" id="KW-1185">Reference proteome</keyword>
<dbReference type="RefSeq" id="XP_001350841.3">
    <property type="nucleotide sequence ID" value="XM_001350805.3"/>
</dbReference>
<dbReference type="PhylomeDB" id="A0A144A322"/>
<reference evidence="3" key="4">
    <citation type="submission" date="2019-06" db="EMBL/GenBank/DDBJ databases">
        <authorList>
            <consortium name="Pathogen Informatics"/>
        </authorList>
    </citation>
    <scope>NUCLEOTIDE SEQUENCE</scope>
    <source>
        <strain evidence="3">3D7</strain>
    </source>
</reference>
<reference evidence="3" key="1">
    <citation type="journal article" date="2002" name="Nature">
        <title>Genome sequence of the human malaria parasite Plasmodium falciparum.</title>
        <authorList>
            <person name="Gardner M.J."/>
            <person name="Hall N."/>
            <person name="Fung E."/>
            <person name="White O."/>
            <person name="Berriman M."/>
            <person name="Hyman R.W."/>
            <person name="Carlton J.M."/>
            <person name="Pain A."/>
            <person name="Nelson K.E."/>
            <person name="Bowman S."/>
            <person name="Paulsen I.T."/>
            <person name="James K."/>
            <person name="Eisen J.A."/>
            <person name="Rutherford K."/>
            <person name="Salzberg S.L."/>
            <person name="Craig A."/>
            <person name="Kyes S."/>
            <person name="Chan M.S."/>
            <person name="Nene V."/>
            <person name="Shallom S.J."/>
            <person name="Suh B."/>
            <person name="Peterson J."/>
            <person name="Angiuoli S."/>
            <person name="Pertea M."/>
            <person name="Allen J."/>
            <person name="Selengut J."/>
            <person name="Haft D."/>
            <person name="Mather M.W."/>
            <person name="Vaidya A.B."/>
            <person name="Martin D.M."/>
            <person name="Fairlamb A.H."/>
            <person name="Fraunholz M.J."/>
            <person name="Roos D.S."/>
            <person name="Ralph S.A."/>
            <person name="McFadden G.I."/>
            <person name="Cummings L.M."/>
            <person name="Subramanian G.M."/>
            <person name="Mungall C."/>
            <person name="Venter J.C."/>
            <person name="Carucci D.J."/>
            <person name="Hoffman S.L."/>
            <person name="Newbold C."/>
            <person name="Davis R.W."/>
            <person name="Fraser C.M."/>
            <person name="Barrell B."/>
        </authorList>
    </citation>
    <scope>NUCLEOTIDE SEQUENCE [LARGE SCALE GENOMIC DNA]</scope>
    <source>
        <strain evidence="3">3D7</strain>
    </source>
</reference>
<dbReference type="AlphaFoldDB" id="A0A144A322"/>
<reference evidence="3" key="3">
    <citation type="submission" date="2009-07" db="EMBL/GenBank/DDBJ databases">
        <authorList>
            <person name="Aslett M."/>
            <person name="Brunk B."/>
            <person name="Gardner M."/>
            <person name="Berriman M."/>
        </authorList>
    </citation>
    <scope>NUCLEOTIDE SEQUENCE</scope>
    <source>
        <strain evidence="3">3D7</strain>
    </source>
</reference>
<dbReference type="Proteomes" id="UP000001450">
    <property type="component" value="Chromosome 12"/>
</dbReference>
<proteinExistence type="evidence at protein level"/>
<dbReference type="VEuPathDB" id="PlasmoDB:PF3D7_1245500"/>
<dbReference type="GeneID" id="811489"/>
<evidence type="ECO:0000313" key="4">
    <source>
        <dbReference type="Proteomes" id="UP000001450"/>
    </source>
</evidence>
<feature type="coiled-coil region" evidence="1">
    <location>
        <begin position="101"/>
        <end position="196"/>
    </location>
</feature>
<keyword evidence="1" id="KW-0175">Coiled coil</keyword>
<dbReference type="InParanoid" id="A0A144A322"/>
<dbReference type="KEGG" id="pfa:PF3D7_1245500"/>
<dbReference type="OrthoDB" id="378536at2759"/>
<organism evidence="3 4">
    <name type="scientific">Plasmodium falciparum (isolate 3D7)</name>
    <dbReference type="NCBI Taxonomy" id="36329"/>
    <lineage>
        <taxon>Eukaryota</taxon>
        <taxon>Sar</taxon>
        <taxon>Alveolata</taxon>
        <taxon>Apicomplexa</taxon>
        <taxon>Aconoidasida</taxon>
        <taxon>Haemosporida</taxon>
        <taxon>Plasmodiidae</taxon>
        <taxon>Plasmodium</taxon>
        <taxon>Plasmodium (Laverania)</taxon>
    </lineage>
</organism>
<evidence type="ECO:0000256" key="1">
    <source>
        <dbReference type="SAM" id="Coils"/>
    </source>
</evidence>
<gene>
    <name evidence="3" type="ORF">PF3D7_1245500</name>
</gene>
<dbReference type="FunCoup" id="A0A144A322">
    <property type="interactions" value="319"/>
</dbReference>
<dbReference type="SMR" id="A0A144A322"/>
<dbReference type="EMBL" id="LN999947">
    <property type="protein sequence ID" value="CZT99610.1"/>
    <property type="molecule type" value="Genomic_DNA"/>
</dbReference>
<keyword evidence="5" id="KW-1267">Proteomics identification</keyword>
<evidence type="ECO:0000313" key="3">
    <source>
        <dbReference type="EMBL" id="CZT99610.1"/>
    </source>
</evidence>
<evidence type="ECO:0000256" key="2">
    <source>
        <dbReference type="SAM" id="MobiDB-lite"/>
    </source>
</evidence>
<accession>A0A144A322</accession>
<sequence>MKDIKSKNPEFLSTNKNNKKQKDKKTIEENKDFNNELSKYKQSFYIIKKTINIIKNHYYNKINNIDTLRIREKKKLCYLKRKNVILEDKCTFYCEHVEEIKKIYTEQINMKNEKIKSLQDDLDIANIKSEVEIPKNTENILKLREEQIERLSVQIDSLNELYHKQVDNNKKLISELEELNKSVLYLNNKIQEERNSREQMKKKLRFYKRYNRNKKKFKLNFDVLNINKDDIKEMKDDEKEKEDICISILCLLKTELEIIDDENKKKREEDDEEKEKLKVKSNNFFKKLFGSNYKHKKLGLLENISKKQFFSFYEKAFTENNKIKFDKKQFFFFPSNIKKKKMNKKYHHIHNELKYNIHMKEIQKKEKNNNDNKNSKWNYLTMNNIYFYNNFNDNFDEEPDHKFCDNNKNYEGRNSIDDYVFFKKYNNINSDHIVFTNMIENNTKMREDGSNNINEEEKKK</sequence>
<evidence type="ECO:0007829" key="5">
    <source>
        <dbReference type="PeptideAtlas" id="A0A144A322"/>
    </source>
</evidence>
<protein>
    <submittedName>
        <fullName evidence="3">Uncharacterized protein</fullName>
    </submittedName>
</protein>
<feature type="region of interest" description="Disordered" evidence="2">
    <location>
        <begin position="1"/>
        <end position="27"/>
    </location>
</feature>
<dbReference type="PaxDb" id="5833-PFL2185w"/>
<name>A0A144A322_PLAF7</name>